<reference evidence="2" key="2">
    <citation type="journal article" date="2015" name="Data Brief">
        <title>Shoot transcriptome of the giant reed, Arundo donax.</title>
        <authorList>
            <person name="Barrero R.A."/>
            <person name="Guerrero F.D."/>
            <person name="Moolhuijzen P."/>
            <person name="Goolsby J.A."/>
            <person name="Tidwell J."/>
            <person name="Bellgard S.E."/>
            <person name="Bellgard M.I."/>
        </authorList>
    </citation>
    <scope>NUCLEOTIDE SEQUENCE</scope>
    <source>
        <tissue evidence="2">Shoot tissue taken approximately 20 cm above the soil surface</tissue>
    </source>
</reference>
<protein>
    <submittedName>
        <fullName evidence="2">Uncharacterized protein</fullName>
    </submittedName>
</protein>
<name>A0A0A9GM28_ARUDO</name>
<dbReference type="EMBL" id="GBRH01176168">
    <property type="protein sequence ID" value="JAE21728.1"/>
    <property type="molecule type" value="Transcribed_RNA"/>
</dbReference>
<dbReference type="AlphaFoldDB" id="A0A0A9GM28"/>
<evidence type="ECO:0000256" key="1">
    <source>
        <dbReference type="SAM" id="MobiDB-lite"/>
    </source>
</evidence>
<feature type="region of interest" description="Disordered" evidence="1">
    <location>
        <begin position="1"/>
        <end position="105"/>
    </location>
</feature>
<feature type="compositionally biased region" description="Basic residues" evidence="1">
    <location>
        <begin position="70"/>
        <end position="79"/>
    </location>
</feature>
<reference evidence="2" key="1">
    <citation type="submission" date="2014-09" db="EMBL/GenBank/DDBJ databases">
        <authorList>
            <person name="Magalhaes I.L.F."/>
            <person name="Oliveira U."/>
            <person name="Santos F.R."/>
            <person name="Vidigal T.H.D.A."/>
            <person name="Brescovit A.D."/>
            <person name="Santos A.J."/>
        </authorList>
    </citation>
    <scope>NUCLEOTIDE SEQUENCE</scope>
    <source>
        <tissue evidence="2">Shoot tissue taken approximately 20 cm above the soil surface</tissue>
    </source>
</reference>
<sequence length="170" mass="17102">MLHPLAGSGRGVGQRGKLREDEDLAAWPREDGAVARPGGSERGQEAVGAGEGVADGERFGRVRGSGGRGGGRKGRRRGRCGGLDPEVKEGCGGGDGGEGLVGEEVGEGEAEPVAALGIEGVEAAAAIGARVAEEEEAQGGEQREELRGEGLVEEARDGAADHGVAQLEAE</sequence>
<accession>A0A0A9GM28</accession>
<feature type="compositionally biased region" description="Basic and acidic residues" evidence="1">
    <location>
        <begin position="141"/>
        <end position="160"/>
    </location>
</feature>
<organism evidence="2">
    <name type="scientific">Arundo donax</name>
    <name type="common">Giant reed</name>
    <name type="synonym">Donax arundinaceus</name>
    <dbReference type="NCBI Taxonomy" id="35708"/>
    <lineage>
        <taxon>Eukaryota</taxon>
        <taxon>Viridiplantae</taxon>
        <taxon>Streptophyta</taxon>
        <taxon>Embryophyta</taxon>
        <taxon>Tracheophyta</taxon>
        <taxon>Spermatophyta</taxon>
        <taxon>Magnoliopsida</taxon>
        <taxon>Liliopsida</taxon>
        <taxon>Poales</taxon>
        <taxon>Poaceae</taxon>
        <taxon>PACMAD clade</taxon>
        <taxon>Arundinoideae</taxon>
        <taxon>Arundineae</taxon>
        <taxon>Arundo</taxon>
    </lineage>
</organism>
<feature type="compositionally biased region" description="Gly residues" evidence="1">
    <location>
        <begin position="90"/>
        <end position="100"/>
    </location>
</feature>
<proteinExistence type="predicted"/>
<feature type="region of interest" description="Disordered" evidence="1">
    <location>
        <begin position="132"/>
        <end position="170"/>
    </location>
</feature>
<evidence type="ECO:0000313" key="2">
    <source>
        <dbReference type="EMBL" id="JAE21728.1"/>
    </source>
</evidence>